<comment type="cofactor">
    <cofactor evidence="1">
        <name>[4Fe-4S] cluster</name>
        <dbReference type="ChEBI" id="CHEBI:49883"/>
    </cofactor>
</comment>
<dbReference type="InterPro" id="IPR032432">
    <property type="entry name" value="Radical_SAM_C"/>
</dbReference>
<organism evidence="8 9">
    <name type="scientific">Breznakia pachnodae</name>
    <dbReference type="NCBI Taxonomy" id="265178"/>
    <lineage>
        <taxon>Bacteria</taxon>
        <taxon>Bacillati</taxon>
        <taxon>Bacillota</taxon>
        <taxon>Erysipelotrichia</taxon>
        <taxon>Erysipelotrichales</taxon>
        <taxon>Erysipelotrichaceae</taxon>
        <taxon>Breznakia</taxon>
    </lineage>
</organism>
<keyword evidence="4" id="KW-0479">Metal-binding</keyword>
<dbReference type="NCBIfam" id="TIGR01212">
    <property type="entry name" value="TIGR01212 family radical SAM protein"/>
    <property type="match status" value="1"/>
</dbReference>
<keyword evidence="9" id="KW-1185">Reference proteome</keyword>
<keyword evidence="6" id="KW-0411">Iron-sulfur</keyword>
<reference evidence="8 9" key="1">
    <citation type="submission" date="2023-07" db="EMBL/GenBank/DDBJ databases">
        <title>Genomic Encyclopedia of Type Strains, Phase IV (KMG-IV): sequencing the most valuable type-strain genomes for metagenomic binning, comparative biology and taxonomic classification.</title>
        <authorList>
            <person name="Goeker M."/>
        </authorList>
    </citation>
    <scope>NUCLEOTIDE SEQUENCE [LARGE SCALE GENOMIC DNA]</scope>
    <source>
        <strain evidence="8 9">DSM 16784</strain>
    </source>
</reference>
<dbReference type="Proteomes" id="UP001230220">
    <property type="component" value="Unassembled WGS sequence"/>
</dbReference>
<dbReference type="InterPro" id="IPR007197">
    <property type="entry name" value="rSAM"/>
</dbReference>
<proteinExistence type="predicted"/>
<feature type="domain" description="Radical SAM core" evidence="7">
    <location>
        <begin position="30"/>
        <end position="265"/>
    </location>
</feature>
<dbReference type="InterPro" id="IPR006638">
    <property type="entry name" value="Elp3/MiaA/NifB-like_rSAM"/>
</dbReference>
<dbReference type="SFLD" id="SFLDS00029">
    <property type="entry name" value="Radical_SAM"/>
    <property type="match status" value="1"/>
</dbReference>
<evidence type="ECO:0000313" key="8">
    <source>
        <dbReference type="EMBL" id="MDQ0359283.1"/>
    </source>
</evidence>
<dbReference type="SUPFAM" id="SSF102114">
    <property type="entry name" value="Radical SAM enzymes"/>
    <property type="match status" value="1"/>
</dbReference>
<dbReference type="PANTHER" id="PTHR11135:SF1">
    <property type="entry name" value="PROTEIN YHCC"/>
    <property type="match status" value="1"/>
</dbReference>
<dbReference type="SFLD" id="SFLDG01086">
    <property type="entry name" value="elongater_protein-like"/>
    <property type="match status" value="1"/>
</dbReference>
<keyword evidence="2" id="KW-0004">4Fe-4S</keyword>
<keyword evidence="5" id="KW-0408">Iron</keyword>
<evidence type="ECO:0000256" key="4">
    <source>
        <dbReference type="ARBA" id="ARBA00022723"/>
    </source>
</evidence>
<dbReference type="InterPro" id="IPR005911">
    <property type="entry name" value="YhcC-like"/>
</dbReference>
<dbReference type="InterPro" id="IPR039661">
    <property type="entry name" value="ELP3"/>
</dbReference>
<dbReference type="PROSITE" id="PS51918">
    <property type="entry name" value="RADICAL_SAM"/>
    <property type="match status" value="1"/>
</dbReference>
<dbReference type="SFLD" id="SFLDG01091">
    <property type="entry name" value="uncharacterized_CHP01210-like"/>
    <property type="match status" value="1"/>
</dbReference>
<dbReference type="PANTHER" id="PTHR11135">
    <property type="entry name" value="HISTONE ACETYLTRANSFERASE-RELATED"/>
    <property type="match status" value="1"/>
</dbReference>
<evidence type="ECO:0000256" key="6">
    <source>
        <dbReference type="ARBA" id="ARBA00023014"/>
    </source>
</evidence>
<protein>
    <submittedName>
        <fullName evidence="8">Radical SAM protein (TIGR01212 family)</fullName>
    </submittedName>
</protein>
<dbReference type="EMBL" id="JAUSUR010000001">
    <property type="protein sequence ID" value="MDQ0359283.1"/>
    <property type="molecule type" value="Genomic_DNA"/>
</dbReference>
<dbReference type="Pfam" id="PF16199">
    <property type="entry name" value="Radical_SAM_C"/>
    <property type="match status" value="1"/>
</dbReference>
<evidence type="ECO:0000313" key="9">
    <source>
        <dbReference type="Proteomes" id="UP001230220"/>
    </source>
</evidence>
<evidence type="ECO:0000259" key="7">
    <source>
        <dbReference type="PROSITE" id="PS51918"/>
    </source>
</evidence>
<evidence type="ECO:0000256" key="3">
    <source>
        <dbReference type="ARBA" id="ARBA00022691"/>
    </source>
</evidence>
<evidence type="ECO:0000256" key="2">
    <source>
        <dbReference type="ARBA" id="ARBA00022485"/>
    </source>
</evidence>
<sequence length="313" mass="36478">MKNPFIYSNDNKRYHTWNYYLKQKYHSKVFKVPLNANFSCPNRDGTCGVGGCTFCTSLGSGDQVQEMFEPLDIQYDANLKVMKNKWPQGKGFAYFQAYTNTYCSLETLKETIEPFFYKEDVLGLCIATRADCLEDEKIEYLNKLAQEKEIWIELGLQSIYDETAARINRGHTYATFVDCVERLKNTDLKICVHLMNSLPNETKDMMITSAKTIGQLPIHAVKIHMLYLMENTVLAKEYLEHPFPLLSKEDYIDVVVRQLEYLPKEIIIQRLTGDGVKEQQIESFWMLNKTVVLNDIDKEMVKRNTYQGRMLEK</sequence>
<evidence type="ECO:0000256" key="5">
    <source>
        <dbReference type="ARBA" id="ARBA00023004"/>
    </source>
</evidence>
<accession>A0ABU0DXA4</accession>
<dbReference type="InterPro" id="IPR058240">
    <property type="entry name" value="rSAM_sf"/>
</dbReference>
<dbReference type="Gene3D" id="3.30.750.200">
    <property type="match status" value="1"/>
</dbReference>
<keyword evidence="3" id="KW-0949">S-adenosyl-L-methionine</keyword>
<comment type="caution">
    <text evidence="8">The sequence shown here is derived from an EMBL/GenBank/DDBJ whole genome shotgun (WGS) entry which is preliminary data.</text>
</comment>
<gene>
    <name evidence="8" type="ORF">J2S15_000014</name>
</gene>
<evidence type="ECO:0000256" key="1">
    <source>
        <dbReference type="ARBA" id="ARBA00001966"/>
    </source>
</evidence>
<dbReference type="SMART" id="SM00729">
    <property type="entry name" value="Elp3"/>
    <property type="match status" value="1"/>
</dbReference>
<dbReference type="RefSeq" id="WP_307404269.1">
    <property type="nucleotide sequence ID" value="NZ_JAUSUR010000001.1"/>
</dbReference>
<name>A0ABU0DXA4_9FIRM</name>
<dbReference type="Pfam" id="PF04055">
    <property type="entry name" value="Radical_SAM"/>
    <property type="match status" value="1"/>
</dbReference>